<protein>
    <submittedName>
        <fullName evidence="1">Uncharacterized protein</fullName>
    </submittedName>
</protein>
<reference evidence="2" key="1">
    <citation type="journal article" date="2023" name="Mol. Phylogenet. Evol.">
        <title>Genome-scale phylogeny and comparative genomics of the fungal order Sordariales.</title>
        <authorList>
            <person name="Hensen N."/>
            <person name="Bonometti L."/>
            <person name="Westerberg I."/>
            <person name="Brannstrom I.O."/>
            <person name="Guillou S."/>
            <person name="Cros-Aarteil S."/>
            <person name="Calhoun S."/>
            <person name="Haridas S."/>
            <person name="Kuo A."/>
            <person name="Mondo S."/>
            <person name="Pangilinan J."/>
            <person name="Riley R."/>
            <person name="LaButti K."/>
            <person name="Andreopoulos B."/>
            <person name="Lipzen A."/>
            <person name="Chen C."/>
            <person name="Yan M."/>
            <person name="Daum C."/>
            <person name="Ng V."/>
            <person name="Clum A."/>
            <person name="Steindorff A."/>
            <person name="Ohm R.A."/>
            <person name="Martin F."/>
            <person name="Silar P."/>
            <person name="Natvig D.O."/>
            <person name="Lalanne C."/>
            <person name="Gautier V."/>
            <person name="Ament-Velasquez S.L."/>
            <person name="Kruys A."/>
            <person name="Hutchinson M.I."/>
            <person name="Powell A.J."/>
            <person name="Barry K."/>
            <person name="Miller A.N."/>
            <person name="Grigoriev I.V."/>
            <person name="Debuchy R."/>
            <person name="Gladieux P."/>
            <person name="Hiltunen Thoren M."/>
            <person name="Johannesson H."/>
        </authorList>
    </citation>
    <scope>NUCLEOTIDE SEQUENCE [LARGE SCALE GENOMIC DNA]</scope>
    <source>
        <strain evidence="2">CBS 340.73</strain>
    </source>
</reference>
<proteinExistence type="predicted"/>
<accession>A0AAN6MZV2</accession>
<evidence type="ECO:0000313" key="1">
    <source>
        <dbReference type="EMBL" id="KAK3936580.1"/>
    </source>
</evidence>
<dbReference type="EMBL" id="MU853879">
    <property type="protein sequence ID" value="KAK3936580.1"/>
    <property type="molecule type" value="Genomic_DNA"/>
</dbReference>
<dbReference type="Proteomes" id="UP001303473">
    <property type="component" value="Unassembled WGS sequence"/>
</dbReference>
<organism evidence="1 2">
    <name type="scientific">Diplogelasinospora grovesii</name>
    <dbReference type="NCBI Taxonomy" id="303347"/>
    <lineage>
        <taxon>Eukaryota</taxon>
        <taxon>Fungi</taxon>
        <taxon>Dikarya</taxon>
        <taxon>Ascomycota</taxon>
        <taxon>Pezizomycotina</taxon>
        <taxon>Sordariomycetes</taxon>
        <taxon>Sordariomycetidae</taxon>
        <taxon>Sordariales</taxon>
        <taxon>Diplogelasinosporaceae</taxon>
        <taxon>Diplogelasinospora</taxon>
    </lineage>
</organism>
<sequence length="158" mass="18381">MSDVPVLVSDQRQSPLWRIPQEIRDLIYKSLFLSISLSRDPDPQAGEPVSNSLAIRYVCRRVKLEIGNKWLNYPLFIFHNMEKMRSRLLMLPIDLRREIRFVRVLLTESMGLGPRLGIKQEKTLSEILEQLPGLRLQRLTIVEELGPYPLVEGVSKWS</sequence>
<name>A0AAN6MZV2_9PEZI</name>
<keyword evidence="2" id="KW-1185">Reference proteome</keyword>
<gene>
    <name evidence="1" type="ORF">QBC46DRAFT_418655</name>
</gene>
<evidence type="ECO:0000313" key="2">
    <source>
        <dbReference type="Proteomes" id="UP001303473"/>
    </source>
</evidence>
<comment type="caution">
    <text evidence="1">The sequence shown here is derived from an EMBL/GenBank/DDBJ whole genome shotgun (WGS) entry which is preliminary data.</text>
</comment>
<dbReference type="AlphaFoldDB" id="A0AAN6MZV2"/>